<keyword evidence="3" id="KW-0813">Transport</keyword>
<keyword evidence="6 8" id="KW-1133">Transmembrane helix</keyword>
<feature type="transmembrane region" description="Helical" evidence="8">
    <location>
        <begin position="176"/>
        <end position="199"/>
    </location>
</feature>
<keyword evidence="5 8" id="KW-0812">Transmembrane</keyword>
<feature type="transmembrane region" description="Helical" evidence="8">
    <location>
        <begin position="398"/>
        <end position="421"/>
    </location>
</feature>
<dbReference type="GO" id="GO:0005886">
    <property type="term" value="C:plasma membrane"/>
    <property type="evidence" value="ECO:0007669"/>
    <property type="project" value="UniProtKB-SubCell"/>
</dbReference>
<feature type="transmembrane region" description="Helical" evidence="8">
    <location>
        <begin position="76"/>
        <end position="95"/>
    </location>
</feature>
<evidence type="ECO:0000313" key="10">
    <source>
        <dbReference type="Proteomes" id="UP000515292"/>
    </source>
</evidence>
<dbReference type="GO" id="GO:0015293">
    <property type="term" value="F:symporter activity"/>
    <property type="evidence" value="ECO:0007669"/>
    <property type="project" value="InterPro"/>
</dbReference>
<evidence type="ECO:0000256" key="7">
    <source>
        <dbReference type="ARBA" id="ARBA00023136"/>
    </source>
</evidence>
<feature type="transmembrane region" description="Helical" evidence="8">
    <location>
        <begin position="258"/>
        <end position="279"/>
    </location>
</feature>
<evidence type="ECO:0000256" key="1">
    <source>
        <dbReference type="ARBA" id="ARBA00004651"/>
    </source>
</evidence>
<feature type="transmembrane region" description="Helical" evidence="8">
    <location>
        <begin position="32"/>
        <end position="55"/>
    </location>
</feature>
<dbReference type="InterPro" id="IPR036259">
    <property type="entry name" value="MFS_trans_sf"/>
</dbReference>
<reference evidence="9 10" key="1">
    <citation type="submission" date="2020-07" db="EMBL/GenBank/DDBJ databases">
        <title>Complete genome sequence for Sandaracinobacter sp. M6.</title>
        <authorList>
            <person name="Tang Y."/>
            <person name="Liu Q."/>
            <person name="Guo Z."/>
            <person name="Lei P."/>
            <person name="Huang B."/>
        </authorList>
    </citation>
    <scope>NUCLEOTIDE SEQUENCE [LARGE SCALE GENOMIC DNA]</scope>
    <source>
        <strain evidence="9 10">M6</strain>
    </source>
</reference>
<sequence>MRVPLRSLVAWCGPCLPVAALGLPLIVYLPPYYAGTLGLPLATVGFIFFLVRVIDIPIDPFIGALMDNTRSRFGRFRPWLLSGSFVLALGVWGVFMAKPGVTALGLTAWLLLLYLGWSMVYLSQTSWGSTLSPDYAERARVFGWWSATNVIGLLLVLIIPPLVARLLPGEGVAPGIHAMGWFIMALLPTTALAAVLLVGDGPAPPEQHRVRLADVRAVLGDGRMQRLLWVDLLLGIAPGITGALFLFFFTAAKGMPAATASLLLLGYFVAGLAAAPLWIRLAQRLGKHQALAIAALWFMLTNAGIVLLPNDNVPVAAIAMIVAGIPYAAGPFLLRAMLSDLTDAQRAERGDVETTGLSFAILTATQKIGYGIPVGLTYPALALIGFDPRPGAANSANAILGLELIFSIPTAILALTAAILIRKWPITAAAHAAIRARLDARTNRADPN</sequence>
<keyword evidence="4" id="KW-1003">Cell membrane</keyword>
<feature type="transmembrane region" description="Helical" evidence="8">
    <location>
        <begin position="368"/>
        <end position="386"/>
    </location>
</feature>
<dbReference type="AlphaFoldDB" id="A0A7G5II26"/>
<organism evidence="9 10">
    <name type="scientific">Sandaracinobacteroides saxicola</name>
    <dbReference type="NCBI Taxonomy" id="2759707"/>
    <lineage>
        <taxon>Bacteria</taxon>
        <taxon>Pseudomonadati</taxon>
        <taxon>Pseudomonadota</taxon>
        <taxon>Alphaproteobacteria</taxon>
        <taxon>Sphingomonadales</taxon>
        <taxon>Sphingosinicellaceae</taxon>
        <taxon>Sandaracinobacteroides</taxon>
    </lineage>
</organism>
<feature type="transmembrane region" description="Helical" evidence="8">
    <location>
        <begin position="232"/>
        <end position="252"/>
    </location>
</feature>
<comment type="similarity">
    <text evidence="2">Belongs to the sodium:galactoside symporter (TC 2.A.2) family.</text>
</comment>
<dbReference type="InterPro" id="IPR018043">
    <property type="entry name" value="Na/Gal_symport_CS"/>
</dbReference>
<dbReference type="PROSITE" id="PS00872">
    <property type="entry name" value="NA_GALACTOSIDE_SYMP"/>
    <property type="match status" value="1"/>
</dbReference>
<evidence type="ECO:0000256" key="4">
    <source>
        <dbReference type="ARBA" id="ARBA00022475"/>
    </source>
</evidence>
<feature type="transmembrane region" description="Helical" evidence="8">
    <location>
        <begin position="101"/>
        <end position="122"/>
    </location>
</feature>
<dbReference type="Proteomes" id="UP000515292">
    <property type="component" value="Chromosome"/>
</dbReference>
<dbReference type="PANTHER" id="PTHR11328:SF24">
    <property type="entry name" value="MAJOR FACILITATOR SUPERFAMILY (MFS) PROFILE DOMAIN-CONTAINING PROTEIN"/>
    <property type="match status" value="1"/>
</dbReference>
<feature type="transmembrane region" description="Helical" evidence="8">
    <location>
        <begin position="142"/>
        <end position="164"/>
    </location>
</feature>
<evidence type="ECO:0000256" key="6">
    <source>
        <dbReference type="ARBA" id="ARBA00022989"/>
    </source>
</evidence>
<comment type="subcellular location">
    <subcellularLocation>
        <location evidence="1">Cell membrane</location>
        <topology evidence="1">Multi-pass membrane protein</topology>
    </subcellularLocation>
</comment>
<dbReference type="InterPro" id="IPR039672">
    <property type="entry name" value="MFS_2"/>
</dbReference>
<gene>
    <name evidence="9" type="ORF">H3309_00425</name>
</gene>
<evidence type="ECO:0000256" key="2">
    <source>
        <dbReference type="ARBA" id="ARBA00009617"/>
    </source>
</evidence>
<evidence type="ECO:0000256" key="5">
    <source>
        <dbReference type="ARBA" id="ARBA00022692"/>
    </source>
</evidence>
<dbReference type="Gene3D" id="1.20.1250.20">
    <property type="entry name" value="MFS general substrate transporter like domains"/>
    <property type="match status" value="2"/>
</dbReference>
<dbReference type="EMBL" id="CP059851">
    <property type="protein sequence ID" value="QMW23018.1"/>
    <property type="molecule type" value="Genomic_DNA"/>
</dbReference>
<dbReference type="GO" id="GO:0006814">
    <property type="term" value="P:sodium ion transport"/>
    <property type="evidence" value="ECO:0007669"/>
    <property type="project" value="InterPro"/>
</dbReference>
<dbReference type="GO" id="GO:0008643">
    <property type="term" value="P:carbohydrate transport"/>
    <property type="evidence" value="ECO:0007669"/>
    <property type="project" value="InterPro"/>
</dbReference>
<keyword evidence="10" id="KW-1185">Reference proteome</keyword>
<dbReference type="PANTHER" id="PTHR11328">
    <property type="entry name" value="MAJOR FACILITATOR SUPERFAMILY DOMAIN-CONTAINING PROTEIN"/>
    <property type="match status" value="1"/>
</dbReference>
<evidence type="ECO:0000256" key="8">
    <source>
        <dbReference type="SAM" id="Phobius"/>
    </source>
</evidence>
<dbReference type="SUPFAM" id="SSF103473">
    <property type="entry name" value="MFS general substrate transporter"/>
    <property type="match status" value="1"/>
</dbReference>
<evidence type="ECO:0000256" key="3">
    <source>
        <dbReference type="ARBA" id="ARBA00022448"/>
    </source>
</evidence>
<dbReference type="KEGG" id="sand:H3309_00425"/>
<feature type="transmembrane region" description="Helical" evidence="8">
    <location>
        <begin position="315"/>
        <end position="334"/>
    </location>
</feature>
<proteinExistence type="inferred from homology"/>
<keyword evidence="7 8" id="KW-0472">Membrane</keyword>
<dbReference type="Pfam" id="PF13347">
    <property type="entry name" value="MFS_2"/>
    <property type="match status" value="1"/>
</dbReference>
<protein>
    <submittedName>
        <fullName evidence="9">MFS transporter</fullName>
    </submittedName>
</protein>
<accession>A0A7G5II26</accession>
<feature type="transmembrane region" description="Helical" evidence="8">
    <location>
        <begin position="291"/>
        <end position="309"/>
    </location>
</feature>
<dbReference type="RefSeq" id="WP_182296452.1">
    <property type="nucleotide sequence ID" value="NZ_CP059851.1"/>
</dbReference>
<name>A0A7G5II26_9SPHN</name>
<evidence type="ECO:0000313" key="9">
    <source>
        <dbReference type="EMBL" id="QMW23018.1"/>
    </source>
</evidence>